<accession>A0A163PT93</accession>
<dbReference type="Gene3D" id="3.40.190.10">
    <property type="entry name" value="Periplasmic binding protein-like II"/>
    <property type="match status" value="1"/>
</dbReference>
<dbReference type="EMBL" id="LRIE01000085">
    <property type="protein sequence ID" value="KZM33489.1"/>
    <property type="molecule type" value="Genomic_DNA"/>
</dbReference>
<dbReference type="Proteomes" id="UP000076447">
    <property type="component" value="Unassembled WGS sequence"/>
</dbReference>
<evidence type="ECO:0000313" key="1">
    <source>
        <dbReference type="EMBL" id="KZM33489.1"/>
    </source>
</evidence>
<dbReference type="STRING" id="43678.OJAG_38090"/>
<dbReference type="PANTHER" id="PTHR43649">
    <property type="entry name" value="ARABINOSE-BINDING PROTEIN-RELATED"/>
    <property type="match status" value="1"/>
</dbReference>
<dbReference type="PROSITE" id="PS51257">
    <property type="entry name" value="PROKAR_LIPOPROTEIN"/>
    <property type="match status" value="1"/>
</dbReference>
<dbReference type="InterPro" id="IPR050490">
    <property type="entry name" value="Bact_solute-bd_prot1"/>
</dbReference>
<name>A0A163PT93_9CELL</name>
<dbReference type="AlphaFoldDB" id="A0A163PT93"/>
<protein>
    <submittedName>
        <fullName evidence="1">Putative arabinose-binding protein</fullName>
    </submittedName>
</protein>
<organism evidence="1 2">
    <name type="scientific">Oerskovia enterophila</name>
    <dbReference type="NCBI Taxonomy" id="43678"/>
    <lineage>
        <taxon>Bacteria</taxon>
        <taxon>Bacillati</taxon>
        <taxon>Actinomycetota</taxon>
        <taxon>Actinomycetes</taxon>
        <taxon>Micrococcales</taxon>
        <taxon>Cellulomonadaceae</taxon>
        <taxon>Oerskovia</taxon>
    </lineage>
</organism>
<dbReference type="CDD" id="cd13585">
    <property type="entry name" value="PBP2_TMBP_like"/>
    <property type="match status" value="1"/>
</dbReference>
<dbReference type="InterPro" id="IPR006059">
    <property type="entry name" value="SBP"/>
</dbReference>
<dbReference type="PATRIC" id="fig|43678.3.peg.3977"/>
<dbReference type="RefSeq" id="WP_056644921.1">
    <property type="nucleotide sequence ID" value="NZ_LRIE01000085.1"/>
</dbReference>
<comment type="caution">
    <text evidence="1">The sequence shown here is derived from an EMBL/GenBank/DDBJ whole genome shotgun (WGS) entry which is preliminary data.</text>
</comment>
<sequence length="442" mass="46748">MKRISTRRWERLGAVVGTGALLVGVLAGCSTGTAGTDSGSTDTDKALEGDVTLTWWTWSDDTQVIADGISKAYPNVTFDVVKLENPDAVVTKLQNAIKAGKGAPDLVPVEYQTLPQLTLGKALADLNGYGLDTYEDGFTASTWNAVNVQDKLVALPMDSGPMVMIYNKDMYDKAGVTAAPTTWDEFAAASQAIHAADPEAYIANSGDAGFFTSMIWASGGQPFRTDGENVTIDLQDEGTKKFADFWGERLTAGELSGLSTWSDEWSKALTQDKLATLLMGSWMISGMDDYGPAGKWRVAPVPSWDGQPASAENGGSGLAVTEQSANKAAAAGVLKFLADGEGRALLNTTGFPSTVADLSNPEFLDFPFENYAGQPANQVGAASAASVVTDWQYLPYQGYANNVFGDSVGKALGSNGDLNAALLEWQETLVAFGNEQGFSVNE</sequence>
<evidence type="ECO:0000313" key="2">
    <source>
        <dbReference type="Proteomes" id="UP000076447"/>
    </source>
</evidence>
<reference evidence="1 2" key="1">
    <citation type="submission" date="2016-01" db="EMBL/GenBank/DDBJ databases">
        <title>Genome sequence of Oerskovia enterophila VJag, an agar and cellulose degrading bacterium.</title>
        <authorList>
            <person name="Poehlein A."/>
            <person name="Jag V."/>
            <person name="Bengelsdorf F."/>
            <person name="Duerre P."/>
            <person name="Daniel R."/>
        </authorList>
    </citation>
    <scope>NUCLEOTIDE SEQUENCE [LARGE SCALE GENOMIC DNA]</scope>
    <source>
        <strain evidence="1 2">VJag</strain>
    </source>
</reference>
<dbReference type="Pfam" id="PF01547">
    <property type="entry name" value="SBP_bac_1"/>
    <property type="match status" value="1"/>
</dbReference>
<gene>
    <name evidence="1" type="primary">araN_4</name>
    <name evidence="1" type="ORF">OJAG_38090</name>
</gene>
<dbReference type="SUPFAM" id="SSF53850">
    <property type="entry name" value="Periplasmic binding protein-like II"/>
    <property type="match status" value="1"/>
</dbReference>
<dbReference type="PANTHER" id="PTHR43649:SF14">
    <property type="entry name" value="BLR3389 PROTEIN"/>
    <property type="match status" value="1"/>
</dbReference>
<dbReference type="OrthoDB" id="2515046at2"/>
<proteinExistence type="predicted"/>